<evidence type="ECO:0008006" key="3">
    <source>
        <dbReference type="Google" id="ProtNLM"/>
    </source>
</evidence>
<reference evidence="1" key="1">
    <citation type="submission" date="2021-04" db="EMBL/GenBank/DDBJ databases">
        <title>Biosynthetic gene clusters of Dactylosporangioum roseum.</title>
        <authorList>
            <person name="Hartkoorn R.C."/>
            <person name="Beaudoing E."/>
            <person name="Hot D."/>
            <person name="Moureu S."/>
        </authorList>
    </citation>
    <scope>NUCLEOTIDE SEQUENCE</scope>
    <source>
        <strain evidence="1">NRRL B-16295</strain>
    </source>
</reference>
<gene>
    <name evidence="1" type="ORF">Drose_10525</name>
</gene>
<evidence type="ECO:0000313" key="1">
    <source>
        <dbReference type="EMBL" id="UWZ38626.1"/>
    </source>
</evidence>
<proteinExistence type="predicted"/>
<accession>A0ABY5ZAK3</accession>
<name>A0ABY5ZAK3_9ACTN</name>
<evidence type="ECO:0000313" key="2">
    <source>
        <dbReference type="Proteomes" id="UP001058271"/>
    </source>
</evidence>
<organism evidence="1 2">
    <name type="scientific">Dactylosporangium roseum</name>
    <dbReference type="NCBI Taxonomy" id="47989"/>
    <lineage>
        <taxon>Bacteria</taxon>
        <taxon>Bacillati</taxon>
        <taxon>Actinomycetota</taxon>
        <taxon>Actinomycetes</taxon>
        <taxon>Micromonosporales</taxon>
        <taxon>Micromonosporaceae</taxon>
        <taxon>Dactylosporangium</taxon>
    </lineage>
</organism>
<dbReference type="EMBL" id="CP073721">
    <property type="protein sequence ID" value="UWZ38626.1"/>
    <property type="molecule type" value="Genomic_DNA"/>
</dbReference>
<keyword evidence="2" id="KW-1185">Reference proteome</keyword>
<dbReference type="Proteomes" id="UP001058271">
    <property type="component" value="Chromosome"/>
</dbReference>
<protein>
    <recommendedName>
        <fullName evidence="3">AbiEi antitoxin C-terminal domain-containing protein</fullName>
    </recommendedName>
</protein>
<dbReference type="RefSeq" id="WP_260727999.1">
    <property type="nucleotide sequence ID" value="NZ_BAAABS010000023.1"/>
</dbReference>
<sequence>MQDESEWTGPPRRSQQQIITAAQLRQAGITRGRLRWELETGRWQTVLPSVYAMFSGVLRERQRLIAALLFGGPGAYLTGAAALGVHGFRNVPRDPSIRVLIPHERRIRSSGFVRVHRTTRPDPFARQDGALRLTSPERSVVEAALRCDDPRQVRAMVAESVQAGFCTVNDLVREVGHAPRSGARAAGSFP</sequence>